<dbReference type="EMBL" id="JAVRFD010000019">
    <property type="protein sequence ID" value="MDT0547373.1"/>
    <property type="molecule type" value="Genomic_DNA"/>
</dbReference>
<dbReference type="RefSeq" id="WP_311727891.1">
    <property type="nucleotide sequence ID" value="NZ_JAVRFD010000019.1"/>
</dbReference>
<organism evidence="4 5">
    <name type="scientific">Streptomyces lonegramiae</name>
    <dbReference type="NCBI Taxonomy" id="3075524"/>
    <lineage>
        <taxon>Bacteria</taxon>
        <taxon>Bacillati</taxon>
        <taxon>Actinomycetota</taxon>
        <taxon>Actinomycetes</taxon>
        <taxon>Kitasatosporales</taxon>
        <taxon>Streptomycetaceae</taxon>
        <taxon>Streptomyces</taxon>
    </lineage>
</organism>
<dbReference type="InterPro" id="IPR050426">
    <property type="entry name" value="Glycosyltransferase_28"/>
</dbReference>
<dbReference type="PANTHER" id="PTHR48050:SF13">
    <property type="entry name" value="STEROL 3-BETA-GLUCOSYLTRANSFERASE UGT80A2"/>
    <property type="match status" value="1"/>
</dbReference>
<sequence>MKALVYCHGSRGDVEPYLALAYALNQAGHTAVLAAPAVFAPFAAAYGVEFAPLDDWAVTLWRRPEIRQLRWTSDQRTPETEAKRAAIRKEATDRYPVLLRDMWEAAAGHADGLDVIIHSQASREQIAQIAERLGVPNVLAVLYPNFVVSRDYPAFGRISEVFSDREDLRGTDPRTYISPELIGMIAHWRTETLGLPPREGFLDFRHRADGSPTPVLHIFSPQVLAPAADWPDWVHTHGFWHLPPAPGWQPPGDLVRFLGAGDTPLFIGYGSTLSPDPRANARTVLSALRETGHRAVVVEGWGGIEVTDAPDQVMVVKDVPYAWLLPRVRAAVHAGGPGTYNAALLAGVPQVICALETSQRMWGDHLHRLGVAPAPMMQRELTAEGLAAAVREAVTDPGITAAAARMGEALRAEDGPGAAVKVLAEIAG</sequence>
<protein>
    <submittedName>
        <fullName evidence="4">Glycosyltransferase</fullName>
    </submittedName>
</protein>
<dbReference type="PANTHER" id="PTHR48050">
    <property type="entry name" value="STEROL 3-BETA-GLUCOSYLTRANSFERASE"/>
    <property type="match status" value="1"/>
</dbReference>
<dbReference type="Gene3D" id="3.40.50.2000">
    <property type="entry name" value="Glycogen Phosphorylase B"/>
    <property type="match status" value="2"/>
</dbReference>
<evidence type="ECO:0000259" key="3">
    <source>
        <dbReference type="Pfam" id="PF06722"/>
    </source>
</evidence>
<evidence type="ECO:0000259" key="2">
    <source>
        <dbReference type="Pfam" id="PF03033"/>
    </source>
</evidence>
<gene>
    <name evidence="4" type="ORF">RND15_32420</name>
</gene>
<dbReference type="SUPFAM" id="SSF53756">
    <property type="entry name" value="UDP-Glycosyltransferase/glycogen phosphorylase"/>
    <property type="match status" value="1"/>
</dbReference>
<evidence type="ECO:0000313" key="4">
    <source>
        <dbReference type="EMBL" id="MDT0547373.1"/>
    </source>
</evidence>
<evidence type="ECO:0000256" key="1">
    <source>
        <dbReference type="ARBA" id="ARBA00022679"/>
    </source>
</evidence>
<feature type="domain" description="Erythromycin biosynthesis protein CIII-like C-terminal" evidence="3">
    <location>
        <begin position="302"/>
        <end position="425"/>
    </location>
</feature>
<dbReference type="Pfam" id="PF03033">
    <property type="entry name" value="Glyco_transf_28"/>
    <property type="match status" value="1"/>
</dbReference>
<feature type="domain" description="Glycosyltransferase family 28 N-terminal" evidence="2">
    <location>
        <begin position="8"/>
        <end position="83"/>
    </location>
</feature>
<dbReference type="InterPro" id="IPR010610">
    <property type="entry name" value="EryCIII-like_C"/>
</dbReference>
<dbReference type="InterPro" id="IPR002213">
    <property type="entry name" value="UDP_glucos_trans"/>
</dbReference>
<dbReference type="Pfam" id="PF06722">
    <property type="entry name" value="EryCIII-like_C"/>
    <property type="match status" value="1"/>
</dbReference>
<keyword evidence="5" id="KW-1185">Reference proteome</keyword>
<reference evidence="4" key="1">
    <citation type="submission" date="2024-05" db="EMBL/GenBank/DDBJ databases">
        <title>30 novel species of actinomycetes from the DSMZ collection.</title>
        <authorList>
            <person name="Nouioui I."/>
        </authorList>
    </citation>
    <scope>NUCLEOTIDE SEQUENCE</scope>
    <source>
        <strain evidence="4">DSM 41529</strain>
    </source>
</reference>
<name>A0ABU2XN66_9ACTN</name>
<dbReference type="Proteomes" id="UP001180754">
    <property type="component" value="Unassembled WGS sequence"/>
</dbReference>
<dbReference type="CDD" id="cd03784">
    <property type="entry name" value="GT1_Gtf-like"/>
    <property type="match status" value="1"/>
</dbReference>
<accession>A0ABU2XN66</accession>
<evidence type="ECO:0000313" key="5">
    <source>
        <dbReference type="Proteomes" id="UP001180754"/>
    </source>
</evidence>
<keyword evidence="1" id="KW-0808">Transferase</keyword>
<comment type="caution">
    <text evidence="4">The sequence shown here is derived from an EMBL/GenBank/DDBJ whole genome shotgun (WGS) entry which is preliminary data.</text>
</comment>
<dbReference type="InterPro" id="IPR004276">
    <property type="entry name" value="GlycoTrans_28_N"/>
</dbReference>
<proteinExistence type="predicted"/>